<feature type="compositionally biased region" description="Low complexity" evidence="17">
    <location>
        <begin position="203"/>
        <end position="226"/>
    </location>
</feature>
<evidence type="ECO:0000256" key="6">
    <source>
        <dbReference type="ARBA" id="ARBA00022737"/>
    </source>
</evidence>
<evidence type="ECO:0000256" key="5">
    <source>
        <dbReference type="ARBA" id="ARBA00022703"/>
    </source>
</evidence>
<feature type="region of interest" description="Disordered" evidence="17">
    <location>
        <begin position="656"/>
        <end position="707"/>
    </location>
</feature>
<evidence type="ECO:0000256" key="17">
    <source>
        <dbReference type="SAM" id="MobiDB-lite"/>
    </source>
</evidence>
<evidence type="ECO:0000256" key="16">
    <source>
        <dbReference type="ARBA" id="ARBA00047011"/>
    </source>
</evidence>
<evidence type="ECO:0000256" key="4">
    <source>
        <dbReference type="ARBA" id="ARBA00022553"/>
    </source>
</evidence>
<accession>A0ABN9ZKU3</accession>
<keyword evidence="10" id="KW-0810">Translation regulation</keyword>
<evidence type="ECO:0000256" key="11">
    <source>
        <dbReference type="ARBA" id="ARBA00023016"/>
    </source>
</evidence>
<comment type="similarity">
    <text evidence="3">Belongs to the PPP1R15 family.</text>
</comment>
<gene>
    <name evidence="19" type="ORF">MPIPNATIZW_LOCUS5610</name>
</gene>
<comment type="subcellular location">
    <subcellularLocation>
        <location evidence="1">Endoplasmic reticulum membrane</location>
        <topology evidence="1">Peripheral membrane protein</topology>
        <orientation evidence="1">Cytoplasmic side</orientation>
    </subcellularLocation>
    <subcellularLocation>
        <location evidence="2">Mitochondrion outer membrane</location>
        <topology evidence="2">Peripheral membrane protein</topology>
        <orientation evidence="2">Cytoplasmic side</orientation>
    </subcellularLocation>
</comment>
<evidence type="ECO:0000256" key="13">
    <source>
        <dbReference type="ARBA" id="ARBA00023136"/>
    </source>
</evidence>
<feature type="region of interest" description="Disordered" evidence="17">
    <location>
        <begin position="574"/>
        <end position="593"/>
    </location>
</feature>
<keyword evidence="13" id="KW-0472">Membrane</keyword>
<dbReference type="EMBL" id="OY882872">
    <property type="protein sequence ID" value="CAK6437304.1"/>
    <property type="molecule type" value="Genomic_DNA"/>
</dbReference>
<keyword evidence="20" id="KW-1185">Reference proteome</keyword>
<keyword evidence="4" id="KW-0597">Phosphoprotein</keyword>
<feature type="region of interest" description="Disordered" evidence="17">
    <location>
        <begin position="180"/>
        <end position="539"/>
    </location>
</feature>
<evidence type="ECO:0000256" key="7">
    <source>
        <dbReference type="ARBA" id="ARBA00022787"/>
    </source>
</evidence>
<feature type="compositionally biased region" description="Low complexity" evidence="17">
    <location>
        <begin position="665"/>
        <end position="675"/>
    </location>
</feature>
<evidence type="ECO:0000256" key="2">
    <source>
        <dbReference type="ARBA" id="ARBA00004570"/>
    </source>
</evidence>
<feature type="compositionally biased region" description="Acidic residues" evidence="17">
    <location>
        <begin position="492"/>
        <end position="505"/>
    </location>
</feature>
<keyword evidence="12" id="KW-0496">Mitochondrion</keyword>
<dbReference type="Proteomes" id="UP001314169">
    <property type="component" value="Chromosome 15"/>
</dbReference>
<protein>
    <recommendedName>
        <fullName evidence="14">Protein phosphatase 1 regulatory subunit 15A</fullName>
    </recommendedName>
    <alternativeName>
        <fullName evidence="15">Growth arrest and DNA damage-inducible protein GADD34</fullName>
    </alternativeName>
</protein>
<evidence type="ECO:0000256" key="3">
    <source>
        <dbReference type="ARBA" id="ARBA00010161"/>
    </source>
</evidence>
<dbReference type="PANTHER" id="PTHR16489:SF14">
    <property type="entry name" value="PROTEIN PHOSPHATASE 1 REGULATORY SUBUNIT 15A"/>
    <property type="match status" value="1"/>
</dbReference>
<organism evidence="19 20">
    <name type="scientific">Pipistrellus nathusii</name>
    <name type="common">Nathusius' pipistrelle</name>
    <dbReference type="NCBI Taxonomy" id="59473"/>
    <lineage>
        <taxon>Eukaryota</taxon>
        <taxon>Metazoa</taxon>
        <taxon>Chordata</taxon>
        <taxon>Craniata</taxon>
        <taxon>Vertebrata</taxon>
        <taxon>Euteleostomi</taxon>
        <taxon>Mammalia</taxon>
        <taxon>Eutheria</taxon>
        <taxon>Laurasiatheria</taxon>
        <taxon>Chiroptera</taxon>
        <taxon>Yangochiroptera</taxon>
        <taxon>Vespertilionidae</taxon>
        <taxon>Pipistrellus</taxon>
    </lineage>
</organism>
<keyword evidence="6" id="KW-0677">Repeat</keyword>
<name>A0ABN9ZKU3_PIPNA</name>
<feature type="compositionally biased region" description="Acidic residues" evidence="17">
    <location>
        <begin position="326"/>
        <end position="346"/>
    </location>
</feature>
<evidence type="ECO:0000256" key="12">
    <source>
        <dbReference type="ARBA" id="ARBA00023128"/>
    </source>
</evidence>
<comment type="subunit">
    <text evidence="16">Interacts with PPP1CA. Interacts with EIF2S1. Interacts with PCNA. Interacts with LYN and KMT2A/MLL1. Interacts with PPP1R1A and SMARCB1. Interacts with SMAD7. Interacts with BAG1. Interacts with NOX4.</text>
</comment>
<evidence type="ECO:0000256" key="9">
    <source>
        <dbReference type="ARBA" id="ARBA00022843"/>
    </source>
</evidence>
<reference evidence="19" key="1">
    <citation type="submission" date="2023-12" db="EMBL/GenBank/DDBJ databases">
        <authorList>
            <person name="Brown T."/>
        </authorList>
    </citation>
    <scope>NUCLEOTIDE SEQUENCE</scope>
</reference>
<keyword evidence="8" id="KW-0256">Endoplasmic reticulum</keyword>
<keyword evidence="7" id="KW-1000">Mitochondrion outer membrane</keyword>
<evidence type="ECO:0000259" key="18">
    <source>
        <dbReference type="Pfam" id="PF10488"/>
    </source>
</evidence>
<feature type="region of interest" description="Disordered" evidence="17">
    <location>
        <begin position="117"/>
        <end position="145"/>
    </location>
</feature>
<dbReference type="InterPro" id="IPR019523">
    <property type="entry name" value="Prot_Pase1_reg-su15A/B_C"/>
</dbReference>
<dbReference type="PANTHER" id="PTHR16489">
    <property type="entry name" value="GH11727P"/>
    <property type="match status" value="1"/>
</dbReference>
<keyword evidence="11" id="KW-0346">Stress response</keyword>
<feature type="compositionally biased region" description="Basic and acidic residues" evidence="17">
    <location>
        <begin position="260"/>
        <end position="269"/>
    </location>
</feature>
<evidence type="ECO:0000256" key="1">
    <source>
        <dbReference type="ARBA" id="ARBA00004397"/>
    </source>
</evidence>
<feature type="compositionally biased region" description="Acidic residues" evidence="17">
    <location>
        <begin position="367"/>
        <end position="385"/>
    </location>
</feature>
<feature type="compositionally biased region" description="Low complexity" evidence="17">
    <location>
        <begin position="347"/>
        <end position="356"/>
    </location>
</feature>
<keyword evidence="9" id="KW-0832">Ubl conjugation</keyword>
<feature type="compositionally biased region" description="Acidic residues" evidence="17">
    <location>
        <begin position="407"/>
        <end position="429"/>
    </location>
</feature>
<evidence type="ECO:0000256" key="15">
    <source>
        <dbReference type="ARBA" id="ARBA00042438"/>
    </source>
</evidence>
<dbReference type="InterPro" id="IPR051254">
    <property type="entry name" value="PPP1R15"/>
</dbReference>
<evidence type="ECO:0000256" key="14">
    <source>
        <dbReference type="ARBA" id="ARBA00040008"/>
    </source>
</evidence>
<sequence>MAPAQVPQPPPWRDAHPFYLLSPLVGLLSRAWSRLRGPGPLKSWLEEAVTGADQGEACLEEATMAALATHYAPWGGHPQWEPRDSGRAVEDARLFWGACPALKASSSLLEAWELADDDDEEEYGGEEATSIPKEQGSGYVSGQPAPRSLSLLRTLLDPRVEEETEEGGVAEDKVVTFFSPPSHWEGCPGMEEEEEGEAVNKVPRTSTSPSSPGSKPSAWVCAAGEEAGAEEEERTETKETRKTSISSSSADPCPSAWECHSGEESKEGEKAEEEADPEPHSSVLSPRPWHHQPKEEEDNASGETEGLSTNPTTSAFTKAWVCWPGEDTEEEEEDSDSEAAEEEEAESPSSIPPTSTFLRAWVFQPGEDTEEEDSDWGEAEEEGEAEGPSSIPLTSTFLRAWVYQPGEDTEEEDEDSDWGEAEEEGEAEDPPSTPPASVLLRAWVYQPGEDTEEEEEDSDSGAAEEEGEAEGPSSTPPASALLRAWVYRPGEDTEEENEDEEDDSETAGSGPSPSLQVQSALLRDWTYPPGKETGGVEAAEEAEPFRVALYLPGEKPPPPWPLPRLPLRLRRRLKSAGTPTQHPDPEAPQAARKVHFSEKVSVHFLVVWAGPAQAARRGPWEQFARDRSRFARRIAQAQETLGPCLTPEARARAWARLGNPPPLAATPATAQPAPTSSVQATPVSHPGPLPPLSVSVSPALHLSGRRG</sequence>
<dbReference type="Pfam" id="PF10488">
    <property type="entry name" value="PP1c_bdg"/>
    <property type="match status" value="1"/>
</dbReference>
<feature type="compositionally biased region" description="Low complexity" evidence="17">
    <location>
        <begin position="692"/>
        <end position="707"/>
    </location>
</feature>
<evidence type="ECO:0000313" key="19">
    <source>
        <dbReference type="EMBL" id="CAK6437304.1"/>
    </source>
</evidence>
<feature type="compositionally biased region" description="Polar residues" evidence="17">
    <location>
        <begin position="506"/>
        <end position="519"/>
    </location>
</feature>
<evidence type="ECO:0000313" key="20">
    <source>
        <dbReference type="Proteomes" id="UP001314169"/>
    </source>
</evidence>
<keyword evidence="5" id="KW-0053">Apoptosis</keyword>
<evidence type="ECO:0000256" key="8">
    <source>
        <dbReference type="ARBA" id="ARBA00022824"/>
    </source>
</evidence>
<feature type="domain" description="Protein phosphatase 1 regulatory subunit 15A/B C-terminal" evidence="18">
    <location>
        <begin position="592"/>
        <end position="657"/>
    </location>
</feature>
<feature type="compositionally biased region" description="Acidic residues" evidence="17">
    <location>
        <begin position="449"/>
        <end position="469"/>
    </location>
</feature>
<evidence type="ECO:0000256" key="10">
    <source>
        <dbReference type="ARBA" id="ARBA00022845"/>
    </source>
</evidence>
<proteinExistence type="inferred from homology"/>
<feature type="compositionally biased region" description="Polar residues" evidence="17">
    <location>
        <begin position="306"/>
        <end position="316"/>
    </location>
</feature>